<protein>
    <recommendedName>
        <fullName evidence="4">Xaa-Pro aminopeptidase</fullName>
        <ecNumber evidence="4">3.4.11.9</ecNumber>
    </recommendedName>
</protein>
<dbReference type="PROSITE" id="PS00491">
    <property type="entry name" value="PROLINE_PEPTIDASE"/>
    <property type="match status" value="1"/>
</dbReference>
<evidence type="ECO:0000256" key="9">
    <source>
        <dbReference type="ARBA" id="ARBA00023211"/>
    </source>
</evidence>
<dbReference type="Proteomes" id="UP000256405">
    <property type="component" value="Unassembled WGS sequence"/>
</dbReference>
<dbReference type="InterPro" id="IPR001131">
    <property type="entry name" value="Peptidase_M24B_aminopep-P_CS"/>
</dbReference>
<dbReference type="Gene3D" id="3.90.230.10">
    <property type="entry name" value="Creatinase/methionine aminopeptidase superfamily"/>
    <property type="match status" value="1"/>
</dbReference>
<evidence type="ECO:0000256" key="2">
    <source>
        <dbReference type="ARBA" id="ARBA00001936"/>
    </source>
</evidence>
<evidence type="ECO:0000256" key="7">
    <source>
        <dbReference type="ARBA" id="ARBA00022801"/>
    </source>
</evidence>
<dbReference type="InterPro" id="IPR007865">
    <property type="entry name" value="Aminopep_P_N"/>
</dbReference>
<accession>A0A3E0DRM4</accession>
<dbReference type="Gene3D" id="3.40.350.10">
    <property type="entry name" value="Creatinase/prolidase N-terminal domain"/>
    <property type="match status" value="1"/>
</dbReference>
<reference evidence="13 14" key="1">
    <citation type="submission" date="2018-08" db="EMBL/GenBank/DDBJ databases">
        <title>Genomic Encyclopedia of Archaeal and Bacterial Type Strains, Phase II (KMG-II): from individual species to whole genera.</title>
        <authorList>
            <person name="Goeker M."/>
        </authorList>
    </citation>
    <scope>NUCLEOTIDE SEQUENCE [LARGE SCALE GENOMIC DNA]</scope>
    <source>
        <strain evidence="13 14">DSM 15986</strain>
    </source>
</reference>
<dbReference type="Pfam" id="PF05195">
    <property type="entry name" value="AMP_N"/>
    <property type="match status" value="1"/>
</dbReference>
<feature type="signal peptide" evidence="11">
    <location>
        <begin position="1"/>
        <end position="22"/>
    </location>
</feature>
<evidence type="ECO:0000256" key="10">
    <source>
        <dbReference type="RuleBase" id="RU000590"/>
    </source>
</evidence>
<evidence type="ECO:0000256" key="11">
    <source>
        <dbReference type="SAM" id="SignalP"/>
    </source>
</evidence>
<name>A0A3E0DRM4_9BACT</name>
<evidence type="ECO:0000313" key="13">
    <source>
        <dbReference type="EMBL" id="REG84511.1"/>
    </source>
</evidence>
<dbReference type="InterPro" id="IPR029149">
    <property type="entry name" value="Creatin/AminoP/Spt16_N"/>
</dbReference>
<dbReference type="GO" id="GO:0030145">
    <property type="term" value="F:manganese ion binding"/>
    <property type="evidence" value="ECO:0007669"/>
    <property type="project" value="InterPro"/>
</dbReference>
<keyword evidence="6 10" id="KW-0479">Metal-binding</keyword>
<dbReference type="PANTHER" id="PTHR43226">
    <property type="entry name" value="XAA-PRO AMINOPEPTIDASE 3"/>
    <property type="match status" value="1"/>
</dbReference>
<dbReference type="SUPFAM" id="SSF53092">
    <property type="entry name" value="Creatinase/prolidase N-terminal domain"/>
    <property type="match status" value="1"/>
</dbReference>
<evidence type="ECO:0000256" key="8">
    <source>
        <dbReference type="ARBA" id="ARBA00023049"/>
    </source>
</evidence>
<dbReference type="InterPro" id="IPR000994">
    <property type="entry name" value="Pept_M24"/>
</dbReference>
<evidence type="ECO:0000259" key="12">
    <source>
        <dbReference type="SMART" id="SM01011"/>
    </source>
</evidence>
<keyword evidence="11" id="KW-0732">Signal</keyword>
<dbReference type="AlphaFoldDB" id="A0A3E0DRM4"/>
<evidence type="ECO:0000256" key="3">
    <source>
        <dbReference type="ARBA" id="ARBA00008766"/>
    </source>
</evidence>
<evidence type="ECO:0000256" key="5">
    <source>
        <dbReference type="ARBA" id="ARBA00022670"/>
    </source>
</evidence>
<dbReference type="InterPro" id="IPR052433">
    <property type="entry name" value="X-Pro_dipept-like"/>
</dbReference>
<keyword evidence="5" id="KW-0645">Protease</keyword>
<dbReference type="EC" id="3.4.11.9" evidence="4"/>
<evidence type="ECO:0000313" key="14">
    <source>
        <dbReference type="Proteomes" id="UP000256405"/>
    </source>
</evidence>
<comment type="catalytic activity">
    <reaction evidence="1">
        <text>Release of any N-terminal amino acid, including proline, that is linked to proline, even from a dipeptide or tripeptide.</text>
        <dbReference type="EC" id="3.4.11.9"/>
    </reaction>
</comment>
<comment type="cofactor">
    <cofactor evidence="2">
        <name>Mn(2+)</name>
        <dbReference type="ChEBI" id="CHEBI:29035"/>
    </cofactor>
</comment>
<dbReference type="PANTHER" id="PTHR43226:SF4">
    <property type="entry name" value="XAA-PRO AMINOPEPTIDASE 3"/>
    <property type="match status" value="1"/>
</dbReference>
<evidence type="ECO:0000256" key="1">
    <source>
        <dbReference type="ARBA" id="ARBA00001424"/>
    </source>
</evidence>
<dbReference type="GO" id="GO:0006508">
    <property type="term" value="P:proteolysis"/>
    <property type="evidence" value="ECO:0007669"/>
    <property type="project" value="UniProtKB-KW"/>
</dbReference>
<sequence length="535" mass="60476">MIYMKKILWTLLLLAFSLSAFSQSYFEDGLTSEWHRGRRDELRKLMPANSVAVFFNNPVKNRTNDVDYIYHPNTDFFYLTGFREPNAVLIVFSEERQINGEMSEELIFVQNRDARAEMWNGKRLGVEGMMSELGFEDALLNSEFAAKSGINLQDFDKILTFSLSEAIEESSTNLPLIQMVDEFKNATAYPDKLNEVSAQVYKMIESSDLETSDRVVQMLKRYSSQYPDMMQDPLVSSFMNADSPEKRMMVKEEIPEQKLDISSLGDMMGILREVKTAEEIVMLKKAVRISAVGQVEVMKAAKVGMTEREIQGVHEFIYKRYGAEELGYPSIVGGGNNGCILHYIENDKRDLTDRLLLMDLGAEWRGYTADVTRTIPISGEFNAEEKAIYELVYQAQEAGIALSKPGTTFQDIDAAGRKIIDDGLAKLGIIKKGEGHMYFPHGTSHHIGLDVHDRGTYDVLKEGVVFTIEPGIYIPEGSDCDPKWWGIAVRIEDDILVTKDGNINLSGDAPRTIAAIEEMMRHPSVLEEWVLPEID</sequence>
<feature type="domain" description="Aminopeptidase P N-terminal" evidence="12">
    <location>
        <begin position="30"/>
        <end position="168"/>
    </location>
</feature>
<proteinExistence type="inferred from homology"/>
<keyword evidence="8" id="KW-0482">Metalloprotease</keyword>
<organism evidence="13 14">
    <name type="scientific">Algoriphagus antarcticus</name>
    <dbReference type="NCBI Taxonomy" id="238540"/>
    <lineage>
        <taxon>Bacteria</taxon>
        <taxon>Pseudomonadati</taxon>
        <taxon>Bacteroidota</taxon>
        <taxon>Cytophagia</taxon>
        <taxon>Cytophagales</taxon>
        <taxon>Cyclobacteriaceae</taxon>
        <taxon>Algoriphagus</taxon>
    </lineage>
</organism>
<keyword evidence="7" id="KW-0378">Hydrolase</keyword>
<dbReference type="GO" id="GO:0070006">
    <property type="term" value="F:metalloaminopeptidase activity"/>
    <property type="evidence" value="ECO:0007669"/>
    <property type="project" value="InterPro"/>
</dbReference>
<dbReference type="InterPro" id="IPR036005">
    <property type="entry name" value="Creatinase/aminopeptidase-like"/>
</dbReference>
<gene>
    <name evidence="13" type="ORF">C8N25_11586</name>
</gene>
<dbReference type="CDD" id="cd01087">
    <property type="entry name" value="Prolidase"/>
    <property type="match status" value="1"/>
</dbReference>
<dbReference type="OrthoDB" id="9806388at2"/>
<dbReference type="Pfam" id="PF00557">
    <property type="entry name" value="Peptidase_M24"/>
    <property type="match status" value="1"/>
</dbReference>
<feature type="chain" id="PRO_5017800398" description="Xaa-Pro aminopeptidase" evidence="11">
    <location>
        <begin position="23"/>
        <end position="535"/>
    </location>
</feature>
<evidence type="ECO:0000256" key="4">
    <source>
        <dbReference type="ARBA" id="ARBA00012574"/>
    </source>
</evidence>
<keyword evidence="14" id="KW-1185">Reference proteome</keyword>
<dbReference type="EMBL" id="QUNF01000015">
    <property type="protein sequence ID" value="REG84511.1"/>
    <property type="molecule type" value="Genomic_DNA"/>
</dbReference>
<dbReference type="SMART" id="SM01011">
    <property type="entry name" value="AMP_N"/>
    <property type="match status" value="1"/>
</dbReference>
<comment type="similarity">
    <text evidence="3 10">Belongs to the peptidase M24B family.</text>
</comment>
<dbReference type="SUPFAM" id="SSF55920">
    <property type="entry name" value="Creatinase/aminopeptidase"/>
    <property type="match status" value="1"/>
</dbReference>
<comment type="caution">
    <text evidence="13">The sequence shown here is derived from an EMBL/GenBank/DDBJ whole genome shotgun (WGS) entry which is preliminary data.</text>
</comment>
<evidence type="ECO:0000256" key="6">
    <source>
        <dbReference type="ARBA" id="ARBA00022723"/>
    </source>
</evidence>
<keyword evidence="9" id="KW-0464">Manganese</keyword>
<keyword evidence="13" id="KW-0031">Aminopeptidase</keyword>